<evidence type="ECO:0000256" key="4">
    <source>
        <dbReference type="ARBA" id="ARBA00022461"/>
    </source>
</evidence>
<dbReference type="GO" id="GO:0015280">
    <property type="term" value="F:ligand-gated sodium channel activity"/>
    <property type="evidence" value="ECO:0007669"/>
    <property type="project" value="TreeGrafter"/>
</dbReference>
<keyword evidence="5 12" id="KW-0812">Transmembrane</keyword>
<dbReference type="VEuPathDB" id="VectorBase:CSON006508"/>
<evidence type="ECO:0000256" key="8">
    <source>
        <dbReference type="ARBA" id="ARBA00023065"/>
    </source>
</evidence>
<evidence type="ECO:0000256" key="1">
    <source>
        <dbReference type="ARBA" id="ARBA00004141"/>
    </source>
</evidence>
<evidence type="ECO:0000256" key="6">
    <source>
        <dbReference type="ARBA" id="ARBA00022989"/>
    </source>
</evidence>
<keyword evidence="3 12" id="KW-0813">Transport</keyword>
<evidence type="ECO:0000256" key="13">
    <source>
        <dbReference type="SAM" id="Phobius"/>
    </source>
</evidence>
<dbReference type="EMBL" id="UFQT01000244">
    <property type="protein sequence ID" value="SSX22302.1"/>
    <property type="molecule type" value="Genomic_DNA"/>
</dbReference>
<name>A0A336KF14_CULSO</name>
<keyword evidence="10 12" id="KW-0739">Sodium transport</keyword>
<gene>
    <name evidence="14" type="primary">CSON006508</name>
</gene>
<keyword evidence="7" id="KW-0915">Sodium</keyword>
<sequence>MKMRQINGKINKKVFLSHNPIDVEKNPQNEESLKKTLKKNFTEYCDNSTVHGVKYIGQRRKIQRIVWIIICIGLLCGCGTLIHTIIGKWRQNPLVFLLDQKVTPISQITFPAVTLCPQRVPNSNKFNYTNFLMRFLEDDNRNFTKKEFLLFDAVSKICHSILIKDLVELEPKLEDIPLFNNEESIEIMEEYVLTHYLKLFFCKGVLPNVTFWECNLRFTRIYLREGLCYTFNLLPKDEIFNEGVLYPLANEPNLVRPENEPSRSNFMDVVHDIGKQTEPYSVRNRRDRLHIRSRTYDDFTDEKCKPDMFIFVHNPDEIPWDRTSSAYLIDDDYYEKNLLSIEPVVVRTDNNLKYQFTYQERGCYYSDERKLKYFKSYNENNCELECITNATSQPDRLNCTFYWMPRTPDMKLCHLSQYMMGYEMQLNERLIDDIEKCECLPACNTVDYNVRVLGSHTPYFVDKGYKKEDIAKFETNEIAALWKKHMEEKLYLGMNKSYKFDIPLSEAISKTNLTVDFDIWNWRSTEIELHYEDSQFLAMRRHLAYTFADFVSQVGGILGCFLGISIFSIIEILYFWTVRLYQQHKTTIDRNAIQVEKNQISILTVLPKFKFESGKF</sequence>
<keyword evidence="11 12" id="KW-0407">Ion channel</keyword>
<dbReference type="PANTHER" id="PTHR11690:SF288">
    <property type="entry name" value="AMILORIDE-SENSITIVE NA+ CHANNEL-RELATED"/>
    <property type="match status" value="1"/>
</dbReference>
<evidence type="ECO:0000256" key="10">
    <source>
        <dbReference type="ARBA" id="ARBA00023201"/>
    </source>
</evidence>
<dbReference type="AlphaFoldDB" id="A0A336KF14"/>
<feature type="transmembrane region" description="Helical" evidence="13">
    <location>
        <begin position="550"/>
        <end position="576"/>
    </location>
</feature>
<evidence type="ECO:0000256" key="2">
    <source>
        <dbReference type="ARBA" id="ARBA00007193"/>
    </source>
</evidence>
<comment type="similarity">
    <text evidence="2 12">Belongs to the amiloride-sensitive sodium channel (TC 1.A.6) family.</text>
</comment>
<evidence type="ECO:0000256" key="7">
    <source>
        <dbReference type="ARBA" id="ARBA00023053"/>
    </source>
</evidence>
<evidence type="ECO:0000256" key="5">
    <source>
        <dbReference type="ARBA" id="ARBA00022692"/>
    </source>
</evidence>
<keyword evidence="9 13" id="KW-0472">Membrane</keyword>
<evidence type="ECO:0000256" key="9">
    <source>
        <dbReference type="ARBA" id="ARBA00023136"/>
    </source>
</evidence>
<comment type="subcellular location">
    <subcellularLocation>
        <location evidence="1">Membrane</location>
        <topology evidence="1">Multi-pass membrane protein</topology>
    </subcellularLocation>
</comment>
<dbReference type="Gene3D" id="1.10.287.770">
    <property type="entry name" value="YojJ-like"/>
    <property type="match status" value="1"/>
</dbReference>
<keyword evidence="4 12" id="KW-0894">Sodium channel</keyword>
<keyword evidence="6 13" id="KW-1133">Transmembrane helix</keyword>
<feature type="transmembrane region" description="Helical" evidence="13">
    <location>
        <begin position="65"/>
        <end position="86"/>
    </location>
</feature>
<evidence type="ECO:0000256" key="12">
    <source>
        <dbReference type="RuleBase" id="RU000679"/>
    </source>
</evidence>
<evidence type="ECO:0000256" key="3">
    <source>
        <dbReference type="ARBA" id="ARBA00022448"/>
    </source>
</evidence>
<dbReference type="GO" id="GO:0005886">
    <property type="term" value="C:plasma membrane"/>
    <property type="evidence" value="ECO:0007669"/>
    <property type="project" value="TreeGrafter"/>
</dbReference>
<accession>A0A336KF14</accession>
<evidence type="ECO:0000313" key="14">
    <source>
        <dbReference type="EMBL" id="SSX01925.1"/>
    </source>
</evidence>
<reference evidence="14" key="1">
    <citation type="submission" date="2018-04" db="EMBL/GenBank/DDBJ databases">
        <authorList>
            <person name="Go L.Y."/>
            <person name="Mitchell J.A."/>
        </authorList>
    </citation>
    <scope>NUCLEOTIDE SEQUENCE</scope>
    <source>
        <tissue evidence="14">Whole organism</tissue>
    </source>
</reference>
<dbReference type="InterPro" id="IPR001873">
    <property type="entry name" value="ENaC"/>
</dbReference>
<dbReference type="OMA" id="IIANCKC"/>
<keyword evidence="8 12" id="KW-0406">Ion transport</keyword>
<dbReference type="Pfam" id="PF00858">
    <property type="entry name" value="ASC"/>
    <property type="match status" value="1"/>
</dbReference>
<dbReference type="PANTHER" id="PTHR11690">
    <property type="entry name" value="AMILORIDE-SENSITIVE SODIUM CHANNEL-RELATED"/>
    <property type="match status" value="1"/>
</dbReference>
<dbReference type="EMBL" id="UFQS01000244">
    <property type="protein sequence ID" value="SSX01925.1"/>
    <property type="molecule type" value="Genomic_DNA"/>
</dbReference>
<dbReference type="Gene3D" id="1.10.287.820">
    <property type="entry name" value="Acid-sensing ion channel domain"/>
    <property type="match status" value="1"/>
</dbReference>
<proteinExistence type="inferred from homology"/>
<organism evidence="14">
    <name type="scientific">Culicoides sonorensis</name>
    <name type="common">Biting midge</name>
    <dbReference type="NCBI Taxonomy" id="179676"/>
    <lineage>
        <taxon>Eukaryota</taxon>
        <taxon>Metazoa</taxon>
        <taxon>Ecdysozoa</taxon>
        <taxon>Arthropoda</taxon>
        <taxon>Hexapoda</taxon>
        <taxon>Insecta</taxon>
        <taxon>Pterygota</taxon>
        <taxon>Neoptera</taxon>
        <taxon>Endopterygota</taxon>
        <taxon>Diptera</taxon>
        <taxon>Nematocera</taxon>
        <taxon>Chironomoidea</taxon>
        <taxon>Ceratopogonidae</taxon>
        <taxon>Ceratopogoninae</taxon>
        <taxon>Culicoides</taxon>
        <taxon>Monoculicoides</taxon>
    </lineage>
</organism>
<reference evidence="15" key="2">
    <citation type="submission" date="2018-07" db="EMBL/GenBank/DDBJ databases">
        <authorList>
            <person name="Quirk P.G."/>
            <person name="Krulwich T.A."/>
        </authorList>
    </citation>
    <scope>NUCLEOTIDE SEQUENCE</scope>
</reference>
<evidence type="ECO:0000313" key="15">
    <source>
        <dbReference type="EMBL" id="SSX22302.1"/>
    </source>
</evidence>
<evidence type="ECO:0000256" key="11">
    <source>
        <dbReference type="ARBA" id="ARBA00023303"/>
    </source>
</evidence>
<protein>
    <submittedName>
        <fullName evidence="14">CSON006508 protein</fullName>
    </submittedName>
</protein>